<evidence type="ECO:0000313" key="3">
    <source>
        <dbReference type="Proteomes" id="UP000093501"/>
    </source>
</evidence>
<proteinExistence type="predicted"/>
<dbReference type="AlphaFoldDB" id="A0A1C0ASB2"/>
<reference evidence="3" key="1">
    <citation type="submission" date="2016-07" db="EMBL/GenBank/DDBJ databases">
        <authorList>
            <person name="Florea S."/>
            <person name="Webb J.S."/>
            <person name="Jaromczyk J."/>
            <person name="Schardl C.L."/>
        </authorList>
    </citation>
    <scope>NUCLEOTIDE SEQUENCE [LARGE SCALE GENOMIC DNA]</scope>
    <source>
        <strain evidence="3">IPBSL-7</strain>
    </source>
</reference>
<name>A0A1C0ASB2_9ACTN</name>
<sequence>MTRSDHSQPRSRAGGRLSQLWATLLLALSLAASVVPGATADPLATSTETDPSTVVVTMSSTASSARTGYSVPITATATLGGNPAPAGSVEFYLSTDGVSFTRHSTVPTSTGTATARIDVPVAPMGEVYFRATYVAPLGSWVKDATSDVFVMPVDQTPTMWLNRSSSVYGANALVTVTVAYFQNPPSVYLDGRFASSCPRTGTCSFGVSTTPAGPHTVVVSDGVTTLTAPYTVVKASTAVSMFCANPSMYTGEAVTPCTATVTGAFLYYEPVEVEYVDNVAVGTAKATAHYPGDDNHEPSIAYGTFAIEMPTAVTVTCGPGPFVYTGSPVTPCSATATGSWQLPPRDVPVTYSGNLNAGTATASASFVGLSGSADFVITKAASTTTVTCPASAIYTGLPLTPCSAEASGVGMTAVPRTPDYTGNVDVGTAAASASWPGDLNHTGSSGTATFAITKAASTVAVSCPTSPSTYTGTAQTPCTAKASGPGMADVPLTLTYSGNVNAGTATASASWAGSANLAGSSGSATFQIAKAPSATTVTCTAGPHVFDGDAQTPCSAVAGKVGGPTVPVAVDYSGNVDAGTASASAAWAGDANHLGSSDAATFTIDRAPVTMTAGGYGGEFDGAAHPVSACVVTGAHVGSLSCANDPSTVGPAVGSGVTTPLMVFGAEKASNFEVSAVAGQWEVTAVPLAVSVRAVPAVEWTGDGNYAGGVEVLVGTQTGAGIPISVGRQRIDGGQCRVATLTGVADYTLDGATEAGNSVTVTVTDCAGAAGDRIEVTGPGVFGPVSPSLVDGGVLIVTS</sequence>
<keyword evidence="3" id="KW-1185">Reference proteome</keyword>
<feature type="chain" id="PRO_5008643290" description="Ig-like domain-containing protein" evidence="1">
    <location>
        <begin position="41"/>
        <end position="799"/>
    </location>
</feature>
<organism evidence="2 3">
    <name type="scientific">Tessaracoccus lapidicaptus</name>
    <dbReference type="NCBI Taxonomy" id="1427523"/>
    <lineage>
        <taxon>Bacteria</taxon>
        <taxon>Bacillati</taxon>
        <taxon>Actinomycetota</taxon>
        <taxon>Actinomycetes</taxon>
        <taxon>Propionibacteriales</taxon>
        <taxon>Propionibacteriaceae</taxon>
        <taxon>Tessaracoccus</taxon>
    </lineage>
</organism>
<keyword evidence="1" id="KW-0732">Signal</keyword>
<protein>
    <recommendedName>
        <fullName evidence="4">Ig-like domain-containing protein</fullName>
    </recommendedName>
</protein>
<dbReference type="RefSeq" id="WP_068749594.1">
    <property type="nucleotide sequence ID" value="NZ_MBQD01000002.1"/>
</dbReference>
<dbReference type="Proteomes" id="UP000093501">
    <property type="component" value="Unassembled WGS sequence"/>
</dbReference>
<dbReference type="EMBL" id="MBQD01000002">
    <property type="protein sequence ID" value="OCL37152.1"/>
    <property type="molecule type" value="Genomic_DNA"/>
</dbReference>
<gene>
    <name evidence="2" type="ORF">BCR15_11875</name>
</gene>
<feature type="signal peptide" evidence="1">
    <location>
        <begin position="1"/>
        <end position="40"/>
    </location>
</feature>
<evidence type="ECO:0000256" key="1">
    <source>
        <dbReference type="SAM" id="SignalP"/>
    </source>
</evidence>
<evidence type="ECO:0008006" key="4">
    <source>
        <dbReference type="Google" id="ProtNLM"/>
    </source>
</evidence>
<comment type="caution">
    <text evidence="2">The sequence shown here is derived from an EMBL/GenBank/DDBJ whole genome shotgun (WGS) entry which is preliminary data.</text>
</comment>
<evidence type="ECO:0000313" key="2">
    <source>
        <dbReference type="EMBL" id="OCL37152.1"/>
    </source>
</evidence>
<accession>A0A1C0ASB2</accession>